<accession>A0A246S1B6</accession>
<dbReference type="GO" id="GO:0016829">
    <property type="term" value="F:lyase activity"/>
    <property type="evidence" value="ECO:0007669"/>
    <property type="project" value="UniProtKB-KW"/>
</dbReference>
<comment type="similarity">
    <text evidence="1 4">Belongs to the prolyl-tRNA editing family. YbaK/EbsC subfamily.</text>
</comment>
<proteinExistence type="inferred from homology"/>
<dbReference type="PANTHER" id="PTHR30411">
    <property type="entry name" value="CYTOPLASMIC PROTEIN"/>
    <property type="match status" value="1"/>
</dbReference>
<dbReference type="CDD" id="cd00002">
    <property type="entry name" value="YbaK_deacylase"/>
    <property type="match status" value="1"/>
</dbReference>
<evidence type="ECO:0000256" key="2">
    <source>
        <dbReference type="ARBA" id="ARBA00022917"/>
    </source>
</evidence>
<organism evidence="6 7">
    <name type="scientific">Halomonas campaniensis</name>
    <dbReference type="NCBI Taxonomy" id="213554"/>
    <lineage>
        <taxon>Bacteria</taxon>
        <taxon>Pseudomonadati</taxon>
        <taxon>Pseudomonadota</taxon>
        <taxon>Gammaproteobacteria</taxon>
        <taxon>Oceanospirillales</taxon>
        <taxon>Halomonadaceae</taxon>
        <taxon>Halomonas</taxon>
    </lineage>
</organism>
<dbReference type="Gene3D" id="3.90.960.10">
    <property type="entry name" value="YbaK/aminoacyl-tRNA synthetase-associated domain"/>
    <property type="match status" value="1"/>
</dbReference>
<dbReference type="AlphaFoldDB" id="A0A246S1B6"/>
<dbReference type="EMBL" id="JPUA01000025">
    <property type="protein sequence ID" value="OWV30146.1"/>
    <property type="molecule type" value="Genomic_DNA"/>
</dbReference>
<keyword evidence="2 4" id="KW-0648">Protein biosynthesis</keyword>
<evidence type="ECO:0000259" key="5">
    <source>
        <dbReference type="Pfam" id="PF04073"/>
    </source>
</evidence>
<dbReference type="InterPro" id="IPR007214">
    <property type="entry name" value="YbaK/aa-tRNA-synth-assoc-dom"/>
</dbReference>
<keyword evidence="3 4" id="KW-0456">Lyase</keyword>
<protein>
    <recommendedName>
        <fullName evidence="4">Cys-tRNA(Pro)/Cys-tRNA(Cys) deacylase</fullName>
        <ecNumber evidence="4">4.2.-.-</ecNumber>
    </recommendedName>
</protein>
<comment type="caution">
    <text evidence="6">The sequence shown here is derived from an EMBL/GenBank/DDBJ whole genome shotgun (WGS) entry which is preliminary data.</text>
</comment>
<dbReference type="GO" id="GO:0006412">
    <property type="term" value="P:translation"/>
    <property type="evidence" value="ECO:0007669"/>
    <property type="project" value="UniProtKB-KW"/>
</dbReference>
<dbReference type="EC" id="4.2.-.-" evidence="4"/>
<dbReference type="PANTHER" id="PTHR30411:SF0">
    <property type="entry name" value="CYS-TRNA(PRO)_CYS-TRNA(CYS) DEACYLASE YBAK"/>
    <property type="match status" value="1"/>
</dbReference>
<dbReference type="RefSeq" id="WP_088699795.1">
    <property type="nucleotide sequence ID" value="NZ_JPUA01000025.1"/>
</dbReference>
<dbReference type="GO" id="GO:0002161">
    <property type="term" value="F:aminoacyl-tRNA deacylase activity"/>
    <property type="evidence" value="ECO:0007669"/>
    <property type="project" value="InterPro"/>
</dbReference>
<evidence type="ECO:0000256" key="3">
    <source>
        <dbReference type="ARBA" id="ARBA00023239"/>
    </source>
</evidence>
<evidence type="ECO:0000256" key="4">
    <source>
        <dbReference type="PIRNR" id="PIRNR006181"/>
    </source>
</evidence>
<gene>
    <name evidence="6" type="ORF">JI62_08690</name>
</gene>
<dbReference type="STRING" id="213554.FF32_01045"/>
<dbReference type="SUPFAM" id="SSF55826">
    <property type="entry name" value="YbaK/ProRS associated domain"/>
    <property type="match status" value="1"/>
</dbReference>
<evidence type="ECO:0000313" key="6">
    <source>
        <dbReference type="EMBL" id="OWV30146.1"/>
    </source>
</evidence>
<dbReference type="Pfam" id="PF04073">
    <property type="entry name" value="tRNA_edit"/>
    <property type="match status" value="1"/>
</dbReference>
<name>A0A246S1B6_9GAMM</name>
<sequence length="155" mass="16287">MTPAINSAKHAGIAFQIHEYDHDATAHSYGLEAAEKLGVAVEQVFKTLVVKLDGKQLAVGIVPVNGQLGLKQIAKAAGAKKATMAEPSEVERTTGYVLGGVSPLGQKKRLATFIDHSAEHFASIYVSAGRRGLEIELAPGDLAKLSQAIFVPLAS</sequence>
<dbReference type="NCBIfam" id="TIGR00011">
    <property type="entry name" value="YbaK_EbsC"/>
    <property type="match status" value="1"/>
</dbReference>
<dbReference type="OrthoDB" id="9809296at2"/>
<evidence type="ECO:0000313" key="7">
    <source>
        <dbReference type="Proteomes" id="UP000197334"/>
    </source>
</evidence>
<reference evidence="6 7" key="1">
    <citation type="submission" date="2014-08" db="EMBL/GenBank/DDBJ databases">
        <title>Draft genome sequence of a novel L-asparaginase producing marine bacterium, Halomonas campaniensis.</title>
        <authorList>
            <person name="Sundarakrishnan B."/>
            <person name="Moushumi Priya A."/>
            <person name="Raman G."/>
            <person name="Sakthivel N."/>
            <person name="Park S."/>
            <person name="Jayachandran S."/>
        </authorList>
    </citation>
    <scope>NUCLEOTIDE SEQUENCE [LARGE SCALE GENOMIC DNA]</scope>
    <source>
        <strain evidence="6 7">SK03</strain>
    </source>
</reference>
<dbReference type="PIRSF" id="PIRSF006181">
    <property type="entry name" value="EbsC_YbaK"/>
    <property type="match status" value="1"/>
</dbReference>
<dbReference type="InterPro" id="IPR036754">
    <property type="entry name" value="YbaK/aa-tRNA-synt-asso_dom_sf"/>
</dbReference>
<evidence type="ECO:0000256" key="1">
    <source>
        <dbReference type="ARBA" id="ARBA00009798"/>
    </source>
</evidence>
<feature type="domain" description="YbaK/aminoacyl-tRNA synthetase-associated" evidence="5">
    <location>
        <begin position="32"/>
        <end position="145"/>
    </location>
</feature>
<dbReference type="Proteomes" id="UP000197334">
    <property type="component" value="Unassembled WGS sequence"/>
</dbReference>
<dbReference type="InterPro" id="IPR004369">
    <property type="entry name" value="Prolyl-tRNA_editing_YbaK/EbsC"/>
</dbReference>
<keyword evidence="7" id="KW-1185">Reference proteome</keyword>